<organism evidence="1 2">
    <name type="scientific">Musa troglodytarum</name>
    <name type="common">fe'i banana</name>
    <dbReference type="NCBI Taxonomy" id="320322"/>
    <lineage>
        <taxon>Eukaryota</taxon>
        <taxon>Viridiplantae</taxon>
        <taxon>Streptophyta</taxon>
        <taxon>Embryophyta</taxon>
        <taxon>Tracheophyta</taxon>
        <taxon>Spermatophyta</taxon>
        <taxon>Magnoliopsida</taxon>
        <taxon>Liliopsida</taxon>
        <taxon>Zingiberales</taxon>
        <taxon>Musaceae</taxon>
        <taxon>Musa</taxon>
    </lineage>
</organism>
<sequence length="187" mass="20467">MLGYEEGCGGLSSSVGKDIWCRVVQNAPLIIAQKGTLALPSAGRDAIPSAPCPPFRAWHVAFGASSADADLGRRPFGYHFRRHVNWRRVTRSSMKKLGIMQREDSSVSLGSSRYDGIHPLKPRSKAISKNKLEVLTLTVCVPKCREYLHGVDGGGRLEEEEEEEYMEMRESNDCCASATANGQPVSA</sequence>
<dbReference type="Proteomes" id="UP001055439">
    <property type="component" value="Chromosome 8"/>
</dbReference>
<reference evidence="1" key="1">
    <citation type="submission" date="2022-05" db="EMBL/GenBank/DDBJ databases">
        <title>The Musa troglodytarum L. genome provides insights into the mechanism of non-climacteric behaviour and enrichment of carotenoids.</title>
        <authorList>
            <person name="Wang J."/>
        </authorList>
    </citation>
    <scope>NUCLEOTIDE SEQUENCE</scope>
    <source>
        <tissue evidence="1">Leaf</tissue>
    </source>
</reference>
<keyword evidence="2" id="KW-1185">Reference proteome</keyword>
<name>A0A9E7HCA7_9LILI</name>
<gene>
    <name evidence="1" type="ORF">MUK42_18113</name>
</gene>
<dbReference type="AlphaFoldDB" id="A0A9E7HCA7"/>
<evidence type="ECO:0000313" key="2">
    <source>
        <dbReference type="Proteomes" id="UP001055439"/>
    </source>
</evidence>
<evidence type="ECO:0000313" key="1">
    <source>
        <dbReference type="EMBL" id="URE27512.1"/>
    </source>
</evidence>
<proteinExistence type="predicted"/>
<protein>
    <submittedName>
        <fullName evidence="1">Uncharacterized protein</fullName>
    </submittedName>
</protein>
<accession>A0A9E7HCA7</accession>
<dbReference type="EMBL" id="CP097510">
    <property type="protein sequence ID" value="URE27512.1"/>
    <property type="molecule type" value="Genomic_DNA"/>
</dbReference>